<evidence type="ECO:0000256" key="8">
    <source>
        <dbReference type="SAM" id="SignalP"/>
    </source>
</evidence>
<dbReference type="Proteomes" id="UP000198995">
    <property type="component" value="Unassembled WGS sequence"/>
</dbReference>
<evidence type="ECO:0000256" key="3">
    <source>
        <dbReference type="ARBA" id="ARBA00023136"/>
    </source>
</evidence>
<comment type="similarity">
    <text evidence="6">Belongs to the nlpA lipoprotein family.</text>
</comment>
<feature type="signal peptide" evidence="8">
    <location>
        <begin position="1"/>
        <end position="21"/>
    </location>
</feature>
<proteinExistence type="inferred from homology"/>
<dbReference type="RefSeq" id="WP_091791062.1">
    <property type="nucleotide sequence ID" value="NZ_FNAF01000002.1"/>
</dbReference>
<evidence type="ECO:0000313" key="9">
    <source>
        <dbReference type="EMBL" id="SDD23086.1"/>
    </source>
</evidence>
<dbReference type="SUPFAM" id="SSF53850">
    <property type="entry name" value="Periplasmic binding protein-like II"/>
    <property type="match status" value="1"/>
</dbReference>
<dbReference type="PANTHER" id="PTHR30429">
    <property type="entry name" value="D-METHIONINE-BINDING LIPOPROTEIN METQ"/>
    <property type="match status" value="1"/>
</dbReference>
<dbReference type="PROSITE" id="PS51257">
    <property type="entry name" value="PROKAR_LIPOPROTEIN"/>
    <property type="match status" value="1"/>
</dbReference>
<organism evidence="9 10">
    <name type="scientific">Peptococcus niger</name>
    <dbReference type="NCBI Taxonomy" id="2741"/>
    <lineage>
        <taxon>Bacteria</taxon>
        <taxon>Bacillati</taxon>
        <taxon>Bacillota</taxon>
        <taxon>Clostridia</taxon>
        <taxon>Eubacteriales</taxon>
        <taxon>Peptococcaceae</taxon>
        <taxon>Peptococcus</taxon>
    </lineage>
</organism>
<keyword evidence="2 8" id="KW-0732">Signal</keyword>
<dbReference type="Pfam" id="PF03180">
    <property type="entry name" value="Lipoprotein_9"/>
    <property type="match status" value="1"/>
</dbReference>
<dbReference type="STRING" id="2741.SAMN04489866_10232"/>
<evidence type="ECO:0000313" key="10">
    <source>
        <dbReference type="Proteomes" id="UP000198995"/>
    </source>
</evidence>
<name>A0A1G6T3H7_PEPNI</name>
<dbReference type="CDD" id="cd13597">
    <property type="entry name" value="PBP2_lipoprotein_Tp32"/>
    <property type="match status" value="1"/>
</dbReference>
<reference evidence="9 10" key="1">
    <citation type="submission" date="2016-10" db="EMBL/GenBank/DDBJ databases">
        <authorList>
            <person name="de Groot N.N."/>
        </authorList>
    </citation>
    <scope>NUCLEOTIDE SEQUENCE [LARGE SCALE GENOMIC DNA]</scope>
    <source>
        <strain evidence="9 10">DSM 20475</strain>
    </source>
</reference>
<dbReference type="OrthoDB" id="9812878at2"/>
<keyword evidence="3" id="KW-0472">Membrane</keyword>
<dbReference type="EMBL" id="FNAF01000002">
    <property type="protein sequence ID" value="SDD23086.1"/>
    <property type="molecule type" value="Genomic_DNA"/>
</dbReference>
<evidence type="ECO:0000256" key="4">
    <source>
        <dbReference type="ARBA" id="ARBA00023139"/>
    </source>
</evidence>
<keyword evidence="4" id="KW-0564">Palmitate</keyword>
<gene>
    <name evidence="9" type="ORF">SAMN04489866_10232</name>
</gene>
<dbReference type="InterPro" id="IPR004872">
    <property type="entry name" value="Lipoprotein_NlpA"/>
</dbReference>
<comment type="subcellular location">
    <subcellularLocation>
        <location evidence="1">Membrane</location>
        <topology evidence="1">Lipid-anchor</topology>
    </subcellularLocation>
</comment>
<keyword evidence="5 6" id="KW-0449">Lipoprotein</keyword>
<feature type="lipid moiety-binding region" description="S-diacylglycerol cysteine" evidence="7">
    <location>
        <position position="23"/>
    </location>
</feature>
<dbReference type="PANTHER" id="PTHR30429:SF0">
    <property type="entry name" value="METHIONINE-BINDING LIPOPROTEIN METQ"/>
    <property type="match status" value="1"/>
</dbReference>
<evidence type="ECO:0000256" key="6">
    <source>
        <dbReference type="PIRNR" id="PIRNR002854"/>
    </source>
</evidence>
<dbReference type="PIRSF" id="PIRSF002854">
    <property type="entry name" value="MetQ"/>
    <property type="match status" value="1"/>
</dbReference>
<keyword evidence="10" id="KW-1185">Reference proteome</keyword>
<evidence type="ECO:0000256" key="7">
    <source>
        <dbReference type="PIRSR" id="PIRSR002854-1"/>
    </source>
</evidence>
<dbReference type="GO" id="GO:0016020">
    <property type="term" value="C:membrane"/>
    <property type="evidence" value="ECO:0007669"/>
    <property type="project" value="UniProtKB-SubCell"/>
</dbReference>
<evidence type="ECO:0000256" key="2">
    <source>
        <dbReference type="ARBA" id="ARBA00022729"/>
    </source>
</evidence>
<dbReference type="Gene3D" id="3.40.190.10">
    <property type="entry name" value="Periplasmic binding protein-like II"/>
    <property type="match status" value="2"/>
</dbReference>
<accession>A0A1G6T3H7</accession>
<evidence type="ECO:0000256" key="1">
    <source>
        <dbReference type="ARBA" id="ARBA00004635"/>
    </source>
</evidence>
<feature type="chain" id="PRO_5039538050" description="Lipoprotein" evidence="8">
    <location>
        <begin position="22"/>
        <end position="297"/>
    </location>
</feature>
<dbReference type="AlphaFoldDB" id="A0A1G6T3H7"/>
<sequence length="297" mass="31879">MSFKKTFVTLLAALVAVGALTACGGQQPASSEANSAPAASGDDKVITIGASPAPHQEILNALAADFEKEGYTLKVKEFTDYVLPNKALNDGEIDANFFQHKPFLDNFNKENKTDLKTVAFIHYEPMAIFPGKTNSLDALKDGDKIAVPNDTSNEARALLLLQDNGLIKLKEGSDLNATVRDIEDNPKKLEIVEMEAAQIPRALPDVALAVINGNFAIASDINFDSNLAVEDPNSLAAKAYANIIAVRADDVDSPKTKALVKVLTSDAAKKVITDKYKGTVIPVNNDDVEAYFADKDK</sequence>
<evidence type="ECO:0000256" key="5">
    <source>
        <dbReference type="ARBA" id="ARBA00023288"/>
    </source>
</evidence>
<protein>
    <recommendedName>
        <fullName evidence="6">Lipoprotein</fullName>
    </recommendedName>
</protein>